<dbReference type="AlphaFoldDB" id="A0A9P6QFA1"/>
<proteinExistence type="predicted"/>
<feature type="compositionally biased region" description="Basic and acidic residues" evidence="1">
    <location>
        <begin position="28"/>
        <end position="39"/>
    </location>
</feature>
<dbReference type="Proteomes" id="UP000726737">
    <property type="component" value="Unassembled WGS sequence"/>
</dbReference>
<sequence>MQSSKYTSKNTNATASAANTPAGSRRASMHDNSARVAKTDQQIRDEVMQIMMTKCILVHPSQPFVFK</sequence>
<evidence type="ECO:0000313" key="2">
    <source>
        <dbReference type="EMBL" id="KAG0266599.1"/>
    </source>
</evidence>
<evidence type="ECO:0000313" key="3">
    <source>
        <dbReference type="Proteomes" id="UP000726737"/>
    </source>
</evidence>
<reference evidence="2" key="1">
    <citation type="journal article" date="2020" name="Fungal Divers.">
        <title>Resolving the Mortierellaceae phylogeny through synthesis of multi-gene phylogenetics and phylogenomics.</title>
        <authorList>
            <person name="Vandepol N."/>
            <person name="Liber J."/>
            <person name="Desiro A."/>
            <person name="Na H."/>
            <person name="Kennedy M."/>
            <person name="Barry K."/>
            <person name="Grigoriev I.V."/>
            <person name="Miller A.N."/>
            <person name="O'Donnell K."/>
            <person name="Stajich J.E."/>
            <person name="Bonito G."/>
        </authorList>
    </citation>
    <scope>NUCLEOTIDE SEQUENCE</scope>
    <source>
        <strain evidence="2">KOD948</strain>
    </source>
</reference>
<evidence type="ECO:0000256" key="1">
    <source>
        <dbReference type="SAM" id="MobiDB-lite"/>
    </source>
</evidence>
<gene>
    <name evidence="2" type="ORF">BG011_001788</name>
</gene>
<name>A0A9P6QFA1_9FUNG</name>
<protein>
    <submittedName>
        <fullName evidence="2">Uncharacterized protein</fullName>
    </submittedName>
</protein>
<feature type="region of interest" description="Disordered" evidence="1">
    <location>
        <begin position="1"/>
        <end position="39"/>
    </location>
</feature>
<dbReference type="OrthoDB" id="2393360at2759"/>
<feature type="compositionally biased region" description="Low complexity" evidence="1">
    <location>
        <begin position="7"/>
        <end position="20"/>
    </location>
</feature>
<accession>A0A9P6QFA1</accession>
<comment type="caution">
    <text evidence="2">The sequence shown here is derived from an EMBL/GenBank/DDBJ whole genome shotgun (WGS) entry which is preliminary data.</text>
</comment>
<dbReference type="EMBL" id="JAAAJA010000015">
    <property type="protein sequence ID" value="KAG0266599.1"/>
    <property type="molecule type" value="Genomic_DNA"/>
</dbReference>
<keyword evidence="3" id="KW-1185">Reference proteome</keyword>
<organism evidence="2 3">
    <name type="scientific">Mortierella polycephala</name>
    <dbReference type="NCBI Taxonomy" id="41804"/>
    <lineage>
        <taxon>Eukaryota</taxon>
        <taxon>Fungi</taxon>
        <taxon>Fungi incertae sedis</taxon>
        <taxon>Mucoromycota</taxon>
        <taxon>Mortierellomycotina</taxon>
        <taxon>Mortierellomycetes</taxon>
        <taxon>Mortierellales</taxon>
        <taxon>Mortierellaceae</taxon>
        <taxon>Mortierella</taxon>
    </lineage>
</organism>